<comment type="caution">
    <text evidence="2">The sequence shown here is derived from an EMBL/GenBank/DDBJ whole genome shotgun (WGS) entry which is preliminary data.</text>
</comment>
<gene>
    <name evidence="2" type="ORF">SPARVUS_LOCUS12233614</name>
</gene>
<dbReference type="EMBL" id="CATNWA010017017">
    <property type="protein sequence ID" value="CAI9597336.1"/>
    <property type="molecule type" value="Genomic_DNA"/>
</dbReference>
<evidence type="ECO:0000313" key="2">
    <source>
        <dbReference type="EMBL" id="CAI9597336.1"/>
    </source>
</evidence>
<reference evidence="2" key="1">
    <citation type="submission" date="2023-05" db="EMBL/GenBank/DDBJ databases">
        <authorList>
            <person name="Stuckert A."/>
        </authorList>
    </citation>
    <scope>NUCLEOTIDE SEQUENCE</scope>
</reference>
<accession>A0ABN9FLZ8</accession>
<keyword evidence="3" id="KW-1185">Reference proteome</keyword>
<organism evidence="2 3">
    <name type="scientific">Staurois parvus</name>
    <dbReference type="NCBI Taxonomy" id="386267"/>
    <lineage>
        <taxon>Eukaryota</taxon>
        <taxon>Metazoa</taxon>
        <taxon>Chordata</taxon>
        <taxon>Craniata</taxon>
        <taxon>Vertebrata</taxon>
        <taxon>Euteleostomi</taxon>
        <taxon>Amphibia</taxon>
        <taxon>Batrachia</taxon>
        <taxon>Anura</taxon>
        <taxon>Neobatrachia</taxon>
        <taxon>Ranoidea</taxon>
        <taxon>Ranidae</taxon>
        <taxon>Staurois</taxon>
    </lineage>
</organism>
<evidence type="ECO:0000313" key="3">
    <source>
        <dbReference type="Proteomes" id="UP001162483"/>
    </source>
</evidence>
<feature type="transmembrane region" description="Helical" evidence="1">
    <location>
        <begin position="7"/>
        <end position="30"/>
    </location>
</feature>
<keyword evidence="1" id="KW-1133">Transmembrane helix</keyword>
<evidence type="ECO:0000256" key="1">
    <source>
        <dbReference type="SAM" id="Phobius"/>
    </source>
</evidence>
<sequence length="56" mass="7285">MKKKKYIYIYIFFFLFFFFCFLRFFSYFTITKVIYEERLYICNTKTLFSKCLDFQW</sequence>
<proteinExistence type="predicted"/>
<evidence type="ECO:0008006" key="4">
    <source>
        <dbReference type="Google" id="ProtNLM"/>
    </source>
</evidence>
<protein>
    <recommendedName>
        <fullName evidence="4">ATP synthase F0 subunit 8</fullName>
    </recommendedName>
</protein>
<name>A0ABN9FLZ8_9NEOB</name>
<keyword evidence="1" id="KW-0472">Membrane</keyword>
<dbReference type="Proteomes" id="UP001162483">
    <property type="component" value="Unassembled WGS sequence"/>
</dbReference>
<keyword evidence="1" id="KW-0812">Transmembrane</keyword>